<proteinExistence type="predicted"/>
<keyword evidence="2" id="KW-1185">Reference proteome</keyword>
<accession>A0A0B0PBR9</accession>
<sequence>MLAKYSYIFSLFTYKFIESCLLESLSLNYLYLELQNSKLRST</sequence>
<evidence type="ECO:0000313" key="1">
    <source>
        <dbReference type="EMBL" id="KHG22257.1"/>
    </source>
</evidence>
<gene>
    <name evidence="1" type="ORF">F383_02689</name>
</gene>
<protein>
    <submittedName>
        <fullName evidence="1">Uncharacterized protein</fullName>
    </submittedName>
</protein>
<name>A0A0B0PBR9_GOSAR</name>
<dbReference type="EMBL" id="KN421153">
    <property type="protein sequence ID" value="KHG22257.1"/>
    <property type="molecule type" value="Genomic_DNA"/>
</dbReference>
<reference evidence="2" key="1">
    <citation type="submission" date="2014-09" db="EMBL/GenBank/DDBJ databases">
        <authorList>
            <person name="Mudge J."/>
            <person name="Ramaraj T."/>
            <person name="Lindquist I.E."/>
            <person name="Bharti A.K."/>
            <person name="Sundararajan A."/>
            <person name="Cameron C.T."/>
            <person name="Woodward J.E."/>
            <person name="May G.D."/>
            <person name="Brubaker C."/>
            <person name="Broadhvest J."/>
            <person name="Wilkins T.A."/>
        </authorList>
    </citation>
    <scope>NUCLEOTIDE SEQUENCE</scope>
    <source>
        <strain evidence="2">cv. AKA8401</strain>
    </source>
</reference>
<dbReference type="Proteomes" id="UP000032142">
    <property type="component" value="Unassembled WGS sequence"/>
</dbReference>
<dbReference type="AlphaFoldDB" id="A0A0B0PBR9"/>
<evidence type="ECO:0000313" key="2">
    <source>
        <dbReference type="Proteomes" id="UP000032142"/>
    </source>
</evidence>
<organism evidence="1 2">
    <name type="scientific">Gossypium arboreum</name>
    <name type="common">Tree cotton</name>
    <name type="synonym">Gossypium nanking</name>
    <dbReference type="NCBI Taxonomy" id="29729"/>
    <lineage>
        <taxon>Eukaryota</taxon>
        <taxon>Viridiplantae</taxon>
        <taxon>Streptophyta</taxon>
        <taxon>Embryophyta</taxon>
        <taxon>Tracheophyta</taxon>
        <taxon>Spermatophyta</taxon>
        <taxon>Magnoliopsida</taxon>
        <taxon>eudicotyledons</taxon>
        <taxon>Gunneridae</taxon>
        <taxon>Pentapetalae</taxon>
        <taxon>rosids</taxon>
        <taxon>malvids</taxon>
        <taxon>Malvales</taxon>
        <taxon>Malvaceae</taxon>
        <taxon>Malvoideae</taxon>
        <taxon>Gossypium</taxon>
    </lineage>
</organism>